<organism evidence="10 11">
    <name type="scientific">Neisseria meningitidis serogroup A / serotype 4A (strain DSM 15465 / Z2491)</name>
    <dbReference type="NCBI Taxonomy" id="122587"/>
    <lineage>
        <taxon>Bacteria</taxon>
        <taxon>Pseudomonadati</taxon>
        <taxon>Pseudomonadota</taxon>
        <taxon>Betaproteobacteria</taxon>
        <taxon>Neisseriales</taxon>
        <taxon>Neisseriaceae</taxon>
        <taxon>Neisseria</taxon>
    </lineage>
</organism>
<comment type="subcellular location">
    <subcellularLocation>
        <location evidence="1 8">Cell membrane</location>
        <topology evidence="1 8">Multi-pass membrane protein</topology>
    </subcellularLocation>
</comment>
<keyword evidence="3" id="KW-1003">Cell membrane</keyword>
<gene>
    <name evidence="10" type="ordered locus">NMA2091</name>
</gene>
<dbReference type="GO" id="GO:0015199">
    <property type="term" value="F:amino-acid betaine transmembrane transporter activity"/>
    <property type="evidence" value="ECO:0007669"/>
    <property type="project" value="TreeGrafter"/>
</dbReference>
<dbReference type="Proteomes" id="UP000000626">
    <property type="component" value="Chromosome"/>
</dbReference>
<keyword evidence="2" id="KW-0813">Transport</keyword>
<dbReference type="KEGG" id="nma:NMA2091"/>
<dbReference type="EnsemblBacteria" id="CAM09192">
    <property type="protein sequence ID" value="CAM09192"/>
    <property type="gene ID" value="NMA2091"/>
</dbReference>
<evidence type="ECO:0000256" key="2">
    <source>
        <dbReference type="ARBA" id="ARBA00022448"/>
    </source>
</evidence>
<keyword evidence="6 9" id="KW-0472">Membrane</keyword>
<dbReference type="GO" id="GO:0015220">
    <property type="term" value="F:choline transmembrane transporter activity"/>
    <property type="evidence" value="ECO:0007669"/>
    <property type="project" value="TreeGrafter"/>
</dbReference>
<dbReference type="HOGENOM" id="CLU_133067_0_2_4"/>
<feature type="transmembrane region" description="Helical" evidence="9">
    <location>
        <begin position="86"/>
        <end position="105"/>
    </location>
</feature>
<name>A0A0U1RKB0_NEIMA</name>
<keyword evidence="5 9" id="KW-1133">Transmembrane helix</keyword>
<protein>
    <submittedName>
        <fullName evidence="10">Integral membrane drug resistance protein</fullName>
    </submittedName>
</protein>
<evidence type="ECO:0000256" key="6">
    <source>
        <dbReference type="ARBA" id="ARBA00023136"/>
    </source>
</evidence>
<feature type="transmembrane region" description="Helical" evidence="9">
    <location>
        <begin position="28"/>
        <end position="48"/>
    </location>
</feature>
<dbReference type="InterPro" id="IPR045324">
    <property type="entry name" value="Small_multidrug_res"/>
</dbReference>
<accession>A0A0U1RKB0</accession>
<evidence type="ECO:0000256" key="5">
    <source>
        <dbReference type="ARBA" id="ARBA00022989"/>
    </source>
</evidence>
<evidence type="ECO:0000313" key="10">
    <source>
        <dbReference type="EMBL" id="CAM09192.1"/>
    </source>
</evidence>
<evidence type="ECO:0000256" key="4">
    <source>
        <dbReference type="ARBA" id="ARBA00022692"/>
    </source>
</evidence>
<dbReference type="InterPro" id="IPR000390">
    <property type="entry name" value="Small_drug/metabolite_transptr"/>
</dbReference>
<dbReference type="GO" id="GO:0005886">
    <property type="term" value="C:plasma membrane"/>
    <property type="evidence" value="ECO:0007669"/>
    <property type="project" value="UniProtKB-SubCell"/>
</dbReference>
<evidence type="ECO:0000256" key="7">
    <source>
        <dbReference type="ARBA" id="ARBA00038032"/>
    </source>
</evidence>
<dbReference type="GO" id="GO:0031460">
    <property type="term" value="P:glycine betaine transport"/>
    <property type="evidence" value="ECO:0007669"/>
    <property type="project" value="TreeGrafter"/>
</dbReference>
<comment type="similarity">
    <text evidence="7 8">Belongs to the drug/metabolite transporter (DMT) superfamily. Small multidrug resistance (SMR) (TC 2.A.7.1) family.</text>
</comment>
<dbReference type="Pfam" id="PF00893">
    <property type="entry name" value="Multi_Drug_Res"/>
    <property type="match status" value="1"/>
</dbReference>
<dbReference type="Gene3D" id="1.10.3730.20">
    <property type="match status" value="1"/>
</dbReference>
<dbReference type="SUPFAM" id="SSF103481">
    <property type="entry name" value="Multidrug resistance efflux transporter EmrE"/>
    <property type="match status" value="1"/>
</dbReference>
<evidence type="ECO:0000256" key="9">
    <source>
        <dbReference type="SAM" id="Phobius"/>
    </source>
</evidence>
<reference evidence="10 11" key="1">
    <citation type="journal article" date="2000" name="Nature">
        <title>Complete DNA sequence of a serogroup A strain of Neisseria meningitidis Z2491.</title>
        <authorList>
            <person name="Parkhill J."/>
            <person name="Achtman M."/>
            <person name="James K.D."/>
            <person name="Bentley S.D."/>
            <person name="Churcher C."/>
            <person name="Klee S.R."/>
            <person name="Morelli G."/>
            <person name="Basham D."/>
            <person name="Brown D."/>
            <person name="Chillingworth T."/>
            <person name="Davies R.M."/>
            <person name="Davis P."/>
            <person name="Devlin K."/>
            <person name="Feltwell T."/>
            <person name="Hamlin N."/>
            <person name="Holroyd S."/>
            <person name="Jagels K."/>
            <person name="Leather S."/>
            <person name="Moule S."/>
            <person name="Mungall K."/>
            <person name="Quail M.A."/>
            <person name="Rajandream M.A."/>
            <person name="Rutherford K.M."/>
            <person name="Simmonds M."/>
            <person name="Skelton J."/>
            <person name="Whitehead S."/>
            <person name="Spratt B.G."/>
            <person name="Barrell B.G."/>
        </authorList>
    </citation>
    <scope>NUCLEOTIDE SEQUENCE [LARGE SCALE GENOMIC DNA]</scope>
    <source>
        <strain evidence="11">DSM 15465 / Z2491</strain>
    </source>
</reference>
<dbReference type="FunFam" id="1.10.3730.20:FF:000001">
    <property type="entry name" value="Quaternary ammonium compound resistance transporter SugE"/>
    <property type="match status" value="1"/>
</dbReference>
<dbReference type="EMBL" id="AL157959">
    <property type="protein sequence ID" value="CAM09192.1"/>
    <property type="molecule type" value="Genomic_DNA"/>
</dbReference>
<feature type="transmembrane region" description="Helical" evidence="9">
    <location>
        <begin position="60"/>
        <end position="80"/>
    </location>
</feature>
<dbReference type="PANTHER" id="PTHR30561">
    <property type="entry name" value="SMR FAMILY PROTON-DEPENDENT DRUG EFFLUX TRANSPORTER SUGE"/>
    <property type="match status" value="1"/>
</dbReference>
<keyword evidence="4 8" id="KW-0812">Transmembrane</keyword>
<evidence type="ECO:0000256" key="8">
    <source>
        <dbReference type="RuleBase" id="RU003942"/>
    </source>
</evidence>
<dbReference type="InterPro" id="IPR037185">
    <property type="entry name" value="EmrE-like"/>
</dbReference>
<proteinExistence type="inferred from homology"/>
<sequence length="111" mass="11867">MQMHWLFLTVAILSEVCGSSMLKLSGGFSKLWPSIGVIVSFSVCFWALSMTLKTMPLATAYAIWAGVGLVLTALVSVVFFGEKADFIGIVSIGLILLGVVLLNTMSHMSGH</sequence>
<evidence type="ECO:0000313" key="11">
    <source>
        <dbReference type="Proteomes" id="UP000000626"/>
    </source>
</evidence>
<dbReference type="GO" id="GO:1990961">
    <property type="term" value="P:xenobiotic detoxification by transmembrane export across the plasma membrane"/>
    <property type="evidence" value="ECO:0007669"/>
    <property type="project" value="UniProtKB-ARBA"/>
</dbReference>
<evidence type="ECO:0000256" key="3">
    <source>
        <dbReference type="ARBA" id="ARBA00022475"/>
    </source>
</evidence>
<dbReference type="PANTHER" id="PTHR30561:SF1">
    <property type="entry name" value="MULTIDRUG TRANSPORTER EMRE"/>
    <property type="match status" value="1"/>
</dbReference>
<dbReference type="GO" id="GO:0015297">
    <property type="term" value="F:antiporter activity"/>
    <property type="evidence" value="ECO:0007669"/>
    <property type="project" value="TreeGrafter"/>
</dbReference>
<dbReference type="AlphaFoldDB" id="A0A0U1RKB0"/>
<evidence type="ECO:0000256" key="1">
    <source>
        <dbReference type="ARBA" id="ARBA00004651"/>
    </source>
</evidence>